<keyword evidence="2" id="KW-1133">Transmembrane helix</keyword>
<dbReference type="AlphaFoldDB" id="A0AAD5P738"/>
<evidence type="ECO:0000256" key="2">
    <source>
        <dbReference type="SAM" id="Phobius"/>
    </source>
</evidence>
<name>A0AAD5P738_9FUNG</name>
<feature type="compositionally biased region" description="Acidic residues" evidence="1">
    <location>
        <begin position="330"/>
        <end position="352"/>
    </location>
</feature>
<keyword evidence="2" id="KW-0472">Membrane</keyword>
<proteinExistence type="predicted"/>
<reference evidence="3" key="2">
    <citation type="submission" date="2023-02" db="EMBL/GenBank/DDBJ databases">
        <authorList>
            <consortium name="DOE Joint Genome Institute"/>
            <person name="Mondo S.J."/>
            <person name="Chang Y."/>
            <person name="Wang Y."/>
            <person name="Ahrendt S."/>
            <person name="Andreopoulos W."/>
            <person name="Barry K."/>
            <person name="Beard J."/>
            <person name="Benny G.L."/>
            <person name="Blankenship S."/>
            <person name="Bonito G."/>
            <person name="Cuomo C."/>
            <person name="Desiro A."/>
            <person name="Gervers K.A."/>
            <person name="Hundley H."/>
            <person name="Kuo A."/>
            <person name="LaButti K."/>
            <person name="Lang B.F."/>
            <person name="Lipzen A."/>
            <person name="O'Donnell K."/>
            <person name="Pangilinan J."/>
            <person name="Reynolds N."/>
            <person name="Sandor L."/>
            <person name="Smith M.W."/>
            <person name="Tsang A."/>
            <person name="Grigoriev I.V."/>
            <person name="Stajich J.E."/>
            <person name="Spatafora J.W."/>
        </authorList>
    </citation>
    <scope>NUCLEOTIDE SEQUENCE</scope>
    <source>
        <strain evidence="3">RSA 2281</strain>
    </source>
</reference>
<evidence type="ECO:0000256" key="1">
    <source>
        <dbReference type="SAM" id="MobiDB-lite"/>
    </source>
</evidence>
<keyword evidence="4" id="KW-1185">Reference proteome</keyword>
<evidence type="ECO:0000313" key="4">
    <source>
        <dbReference type="Proteomes" id="UP001209540"/>
    </source>
</evidence>
<feature type="transmembrane region" description="Helical" evidence="2">
    <location>
        <begin position="87"/>
        <end position="106"/>
    </location>
</feature>
<reference evidence="3" key="1">
    <citation type="journal article" date="2022" name="IScience">
        <title>Evolution of zygomycete secretomes and the origins of terrestrial fungal ecologies.</title>
        <authorList>
            <person name="Chang Y."/>
            <person name="Wang Y."/>
            <person name="Mondo S."/>
            <person name="Ahrendt S."/>
            <person name="Andreopoulos W."/>
            <person name="Barry K."/>
            <person name="Beard J."/>
            <person name="Benny G.L."/>
            <person name="Blankenship S."/>
            <person name="Bonito G."/>
            <person name="Cuomo C."/>
            <person name="Desiro A."/>
            <person name="Gervers K.A."/>
            <person name="Hundley H."/>
            <person name="Kuo A."/>
            <person name="LaButti K."/>
            <person name="Lang B.F."/>
            <person name="Lipzen A."/>
            <person name="O'Donnell K."/>
            <person name="Pangilinan J."/>
            <person name="Reynolds N."/>
            <person name="Sandor L."/>
            <person name="Smith M.E."/>
            <person name="Tsang A."/>
            <person name="Grigoriev I.V."/>
            <person name="Stajich J.E."/>
            <person name="Spatafora J.W."/>
        </authorList>
    </citation>
    <scope>NUCLEOTIDE SEQUENCE</scope>
    <source>
        <strain evidence="3">RSA 2281</strain>
    </source>
</reference>
<feature type="compositionally biased region" description="Polar residues" evidence="1">
    <location>
        <begin position="304"/>
        <end position="322"/>
    </location>
</feature>
<evidence type="ECO:0000313" key="3">
    <source>
        <dbReference type="EMBL" id="KAI9243342.1"/>
    </source>
</evidence>
<organism evidence="3 4">
    <name type="scientific">Phascolomyces articulosus</name>
    <dbReference type="NCBI Taxonomy" id="60185"/>
    <lineage>
        <taxon>Eukaryota</taxon>
        <taxon>Fungi</taxon>
        <taxon>Fungi incertae sedis</taxon>
        <taxon>Mucoromycota</taxon>
        <taxon>Mucoromycotina</taxon>
        <taxon>Mucoromycetes</taxon>
        <taxon>Mucorales</taxon>
        <taxon>Lichtheimiaceae</taxon>
        <taxon>Phascolomyces</taxon>
    </lineage>
</organism>
<accession>A0AAD5P738</accession>
<sequence length="405" mass="47657">MEFYHGKVKFLTQEDQLFFDFPQLSNERLQHAHEQLSNHVPGDENVPQIVVLLKRSGLEIQPNTSLTRLITGEDNHSVMIKNFKSRGILFVIAIAYMFNIRIFYFFNSTIPLLHHTDSYLNTDALWFQLKDMDEYKVYMYPNCRSFFLKIPKEKTTRTPKPSTTVTPKDQKPLKRGTKRKTRFSRDEILSHFMNAEKALSELEKLEKHNTRKTLPYRIMGMIQKDILSCHPDSQVPISWFSDRTKDYNDFKRMDVYKVEGSYLYPAVREYLKSNDWNDVFENYQVRNPPQQDDQGIDCKDENKCTSSAYPEGTGRSSSSSQAIKERKDEGEEGYEYNDDEQEMQYNDQDEGDTTTKKIKLRETIIFSLRGILRKNIVYQPFLQALFKRTRTSGPYFNELSKATKC</sequence>
<dbReference type="Proteomes" id="UP001209540">
    <property type="component" value="Unassembled WGS sequence"/>
</dbReference>
<dbReference type="EMBL" id="JAIXMP010000075">
    <property type="protein sequence ID" value="KAI9243342.1"/>
    <property type="molecule type" value="Genomic_DNA"/>
</dbReference>
<feature type="region of interest" description="Disordered" evidence="1">
    <location>
        <begin position="155"/>
        <end position="177"/>
    </location>
</feature>
<gene>
    <name evidence="3" type="ORF">BDA99DRAFT_577547</name>
</gene>
<protein>
    <submittedName>
        <fullName evidence="3">Uncharacterized protein</fullName>
    </submittedName>
</protein>
<comment type="caution">
    <text evidence="3">The sequence shown here is derived from an EMBL/GenBank/DDBJ whole genome shotgun (WGS) entry which is preliminary data.</text>
</comment>
<feature type="region of interest" description="Disordered" evidence="1">
    <location>
        <begin position="285"/>
        <end position="353"/>
    </location>
</feature>
<feature type="compositionally biased region" description="Low complexity" evidence="1">
    <location>
        <begin position="158"/>
        <end position="167"/>
    </location>
</feature>
<keyword evidence="2" id="KW-0812">Transmembrane</keyword>